<organism evidence="6 7">
    <name type="scientific">Geochorda subterranea</name>
    <dbReference type="NCBI Taxonomy" id="3109564"/>
    <lineage>
        <taxon>Bacteria</taxon>
        <taxon>Bacillati</taxon>
        <taxon>Bacillota</taxon>
        <taxon>Limnochordia</taxon>
        <taxon>Limnochordales</taxon>
        <taxon>Geochordaceae</taxon>
        <taxon>Geochorda</taxon>
    </lineage>
</organism>
<evidence type="ECO:0000256" key="2">
    <source>
        <dbReference type="ARBA" id="ARBA00023125"/>
    </source>
</evidence>
<dbReference type="PROSITE" id="PS51078">
    <property type="entry name" value="ICLR_ED"/>
    <property type="match status" value="1"/>
</dbReference>
<name>A0ABZ1BRP8_9FIRM</name>
<dbReference type="PROSITE" id="PS51077">
    <property type="entry name" value="HTH_ICLR"/>
    <property type="match status" value="1"/>
</dbReference>
<dbReference type="Gene3D" id="3.30.450.40">
    <property type="match status" value="1"/>
</dbReference>
<keyword evidence="3" id="KW-0804">Transcription</keyword>
<dbReference type="PANTHER" id="PTHR30136:SF35">
    <property type="entry name" value="HTH-TYPE TRANSCRIPTIONAL REGULATOR RV1719"/>
    <property type="match status" value="1"/>
</dbReference>
<feature type="domain" description="HTH iclR-type" evidence="4">
    <location>
        <begin position="11"/>
        <end position="72"/>
    </location>
</feature>
<evidence type="ECO:0000259" key="5">
    <source>
        <dbReference type="PROSITE" id="PS51078"/>
    </source>
</evidence>
<gene>
    <name evidence="6" type="ORF">VLY81_02905</name>
</gene>
<dbReference type="PANTHER" id="PTHR30136">
    <property type="entry name" value="HELIX-TURN-HELIX TRANSCRIPTIONAL REGULATOR, ICLR FAMILY"/>
    <property type="match status" value="1"/>
</dbReference>
<dbReference type="EMBL" id="CP141614">
    <property type="protein sequence ID" value="WRP15136.1"/>
    <property type="molecule type" value="Genomic_DNA"/>
</dbReference>
<reference evidence="7" key="1">
    <citation type="submission" date="2023-12" db="EMBL/GenBank/DDBJ databases">
        <title>Novel isolates from deep terrestrial aquifers shed light on the physiology and ecology of the class Limnochordia.</title>
        <authorList>
            <person name="Karnachuk O.V."/>
            <person name="Lukina A.P."/>
            <person name="Avakyan M.R."/>
            <person name="Kadnikov V."/>
            <person name="Begmatov S."/>
            <person name="Beletsky A.V."/>
            <person name="Mardanov A.V."/>
            <person name="Ravin N.V."/>
        </authorList>
    </citation>
    <scope>NUCLEOTIDE SEQUENCE [LARGE SCALE GENOMIC DNA]</scope>
    <source>
        <strain evidence="7">LN</strain>
    </source>
</reference>
<dbReference type="SMART" id="SM00346">
    <property type="entry name" value="HTH_ICLR"/>
    <property type="match status" value="1"/>
</dbReference>
<dbReference type="SUPFAM" id="SSF46785">
    <property type="entry name" value="Winged helix' DNA-binding domain"/>
    <property type="match status" value="1"/>
</dbReference>
<dbReference type="Pfam" id="PF09339">
    <property type="entry name" value="HTH_IclR"/>
    <property type="match status" value="1"/>
</dbReference>
<keyword evidence="2" id="KW-0238">DNA-binding</keyword>
<feature type="domain" description="IclR-ED" evidence="5">
    <location>
        <begin position="73"/>
        <end position="256"/>
    </location>
</feature>
<dbReference type="Proteomes" id="UP001333102">
    <property type="component" value="Chromosome"/>
</dbReference>
<dbReference type="Gene3D" id="1.10.10.10">
    <property type="entry name" value="Winged helix-like DNA-binding domain superfamily/Winged helix DNA-binding domain"/>
    <property type="match status" value="1"/>
</dbReference>
<proteinExistence type="predicted"/>
<protein>
    <submittedName>
        <fullName evidence="6">IclR family transcriptional regulator</fullName>
    </submittedName>
</protein>
<keyword evidence="1" id="KW-0805">Transcription regulation</keyword>
<evidence type="ECO:0000259" key="4">
    <source>
        <dbReference type="PROSITE" id="PS51077"/>
    </source>
</evidence>
<dbReference type="SUPFAM" id="SSF55781">
    <property type="entry name" value="GAF domain-like"/>
    <property type="match status" value="1"/>
</dbReference>
<dbReference type="InterPro" id="IPR014757">
    <property type="entry name" value="Tscrpt_reg_IclR_C"/>
</dbReference>
<dbReference type="InterPro" id="IPR036388">
    <property type="entry name" value="WH-like_DNA-bd_sf"/>
</dbReference>
<dbReference type="InterPro" id="IPR050707">
    <property type="entry name" value="HTH_MetabolicPath_Reg"/>
</dbReference>
<accession>A0ABZ1BRP8</accession>
<evidence type="ECO:0000256" key="1">
    <source>
        <dbReference type="ARBA" id="ARBA00023015"/>
    </source>
</evidence>
<evidence type="ECO:0000313" key="6">
    <source>
        <dbReference type="EMBL" id="WRP15136.1"/>
    </source>
</evidence>
<sequence>MPKRSLDVVTARPTERALDVLELLAESATGTSVSEVAERMHCHRSTASRLLATLAERGYVERRADGRYGLGLRILTLAHRALDSMEIRRRAKPYLQYLVKVSEETVNIAVLDGLEIVYIDRLMGTQPISLRTPVGARAPAHCTAIGKVLLAELPEEEARRRLSSRVLTPFTAYTVTNVEDLMRQLSTVRAQGYALNDREHREDSRCIAAPVRDYTGKGIAAISITAPVFRMSEERINELVPYLKAAAQNLSRDLGYAVAGDSVAGLAVRDDP</sequence>
<keyword evidence="7" id="KW-1185">Reference proteome</keyword>
<evidence type="ECO:0000313" key="7">
    <source>
        <dbReference type="Proteomes" id="UP001333102"/>
    </source>
</evidence>
<dbReference type="InterPro" id="IPR005471">
    <property type="entry name" value="Tscrpt_reg_IclR_N"/>
</dbReference>
<evidence type="ECO:0000256" key="3">
    <source>
        <dbReference type="ARBA" id="ARBA00023163"/>
    </source>
</evidence>
<dbReference type="RefSeq" id="WP_324669526.1">
    <property type="nucleotide sequence ID" value="NZ_CP141614.1"/>
</dbReference>
<dbReference type="Pfam" id="PF01614">
    <property type="entry name" value="IclR_C"/>
    <property type="match status" value="1"/>
</dbReference>
<dbReference type="InterPro" id="IPR029016">
    <property type="entry name" value="GAF-like_dom_sf"/>
</dbReference>
<dbReference type="InterPro" id="IPR036390">
    <property type="entry name" value="WH_DNA-bd_sf"/>
</dbReference>